<dbReference type="VEuPathDB" id="FungiDB:ASPGLDRAFT_91047"/>
<feature type="non-terminal residue" evidence="1">
    <location>
        <position position="76"/>
    </location>
</feature>
<keyword evidence="2" id="KW-1185">Reference proteome</keyword>
<evidence type="ECO:0000313" key="1">
    <source>
        <dbReference type="EMBL" id="OJJ88808.1"/>
    </source>
</evidence>
<organism evidence="1 2">
    <name type="scientific">Aspergillus glaucus CBS 516.65</name>
    <dbReference type="NCBI Taxonomy" id="1160497"/>
    <lineage>
        <taxon>Eukaryota</taxon>
        <taxon>Fungi</taxon>
        <taxon>Dikarya</taxon>
        <taxon>Ascomycota</taxon>
        <taxon>Pezizomycotina</taxon>
        <taxon>Eurotiomycetes</taxon>
        <taxon>Eurotiomycetidae</taxon>
        <taxon>Eurotiales</taxon>
        <taxon>Aspergillaceae</taxon>
        <taxon>Aspergillus</taxon>
        <taxon>Aspergillus subgen. Aspergillus</taxon>
    </lineage>
</organism>
<dbReference type="AlphaFoldDB" id="A0A1L9VY07"/>
<dbReference type="PANTHER" id="PTHR33481">
    <property type="entry name" value="REVERSE TRANSCRIPTASE"/>
    <property type="match status" value="1"/>
</dbReference>
<reference evidence="2" key="1">
    <citation type="journal article" date="2017" name="Genome Biol.">
        <title>Comparative genomics reveals high biological diversity and specific adaptations in the industrially and medically important fungal genus Aspergillus.</title>
        <authorList>
            <person name="de Vries R.P."/>
            <person name="Riley R."/>
            <person name="Wiebenga A."/>
            <person name="Aguilar-Osorio G."/>
            <person name="Amillis S."/>
            <person name="Uchima C.A."/>
            <person name="Anderluh G."/>
            <person name="Asadollahi M."/>
            <person name="Askin M."/>
            <person name="Barry K."/>
            <person name="Battaglia E."/>
            <person name="Bayram O."/>
            <person name="Benocci T."/>
            <person name="Braus-Stromeyer S.A."/>
            <person name="Caldana C."/>
            <person name="Canovas D."/>
            <person name="Cerqueira G.C."/>
            <person name="Chen F."/>
            <person name="Chen W."/>
            <person name="Choi C."/>
            <person name="Clum A."/>
            <person name="Dos Santos R.A."/>
            <person name="Damasio A.R."/>
            <person name="Diallinas G."/>
            <person name="Emri T."/>
            <person name="Fekete E."/>
            <person name="Flipphi M."/>
            <person name="Freyberg S."/>
            <person name="Gallo A."/>
            <person name="Gournas C."/>
            <person name="Habgood R."/>
            <person name="Hainaut M."/>
            <person name="Harispe M.L."/>
            <person name="Henrissat B."/>
            <person name="Hilden K.S."/>
            <person name="Hope R."/>
            <person name="Hossain A."/>
            <person name="Karabika E."/>
            <person name="Karaffa L."/>
            <person name="Karanyi Z."/>
            <person name="Krasevec N."/>
            <person name="Kuo A."/>
            <person name="Kusch H."/>
            <person name="LaButti K."/>
            <person name="Lagendijk E.L."/>
            <person name="Lapidus A."/>
            <person name="Levasseur A."/>
            <person name="Lindquist E."/>
            <person name="Lipzen A."/>
            <person name="Logrieco A.F."/>
            <person name="MacCabe A."/>
            <person name="Maekelae M.R."/>
            <person name="Malavazi I."/>
            <person name="Melin P."/>
            <person name="Meyer V."/>
            <person name="Mielnichuk N."/>
            <person name="Miskei M."/>
            <person name="Molnar A.P."/>
            <person name="Mule G."/>
            <person name="Ngan C.Y."/>
            <person name="Orejas M."/>
            <person name="Orosz E."/>
            <person name="Ouedraogo J.P."/>
            <person name="Overkamp K.M."/>
            <person name="Park H.-S."/>
            <person name="Perrone G."/>
            <person name="Piumi F."/>
            <person name="Punt P.J."/>
            <person name="Ram A.F."/>
            <person name="Ramon A."/>
            <person name="Rauscher S."/>
            <person name="Record E."/>
            <person name="Riano-Pachon D.M."/>
            <person name="Robert V."/>
            <person name="Roehrig J."/>
            <person name="Ruller R."/>
            <person name="Salamov A."/>
            <person name="Salih N.S."/>
            <person name="Samson R.A."/>
            <person name="Sandor E."/>
            <person name="Sanguinetti M."/>
            <person name="Schuetze T."/>
            <person name="Sepcic K."/>
            <person name="Shelest E."/>
            <person name="Sherlock G."/>
            <person name="Sophianopoulou V."/>
            <person name="Squina F.M."/>
            <person name="Sun H."/>
            <person name="Susca A."/>
            <person name="Todd R.B."/>
            <person name="Tsang A."/>
            <person name="Unkles S.E."/>
            <person name="van de Wiele N."/>
            <person name="van Rossen-Uffink D."/>
            <person name="Oliveira J.V."/>
            <person name="Vesth T.C."/>
            <person name="Visser J."/>
            <person name="Yu J.-H."/>
            <person name="Zhou M."/>
            <person name="Andersen M.R."/>
            <person name="Archer D.B."/>
            <person name="Baker S.E."/>
            <person name="Benoit I."/>
            <person name="Brakhage A.A."/>
            <person name="Braus G.H."/>
            <person name="Fischer R."/>
            <person name="Frisvad J.C."/>
            <person name="Goldman G.H."/>
            <person name="Houbraken J."/>
            <person name="Oakley B."/>
            <person name="Pocsi I."/>
            <person name="Scazzocchio C."/>
            <person name="Seiboth B."/>
            <person name="vanKuyk P.A."/>
            <person name="Wortman J."/>
            <person name="Dyer P.S."/>
            <person name="Grigoriev I.V."/>
        </authorList>
    </citation>
    <scope>NUCLEOTIDE SEQUENCE [LARGE SCALE GENOMIC DNA]</scope>
    <source>
        <strain evidence="2">CBS 516.65</strain>
    </source>
</reference>
<protein>
    <recommendedName>
        <fullName evidence="3">Reverse transcriptase domain-containing protein</fullName>
    </recommendedName>
</protein>
<dbReference type="EMBL" id="KV878889">
    <property type="protein sequence ID" value="OJJ88808.1"/>
    <property type="molecule type" value="Genomic_DNA"/>
</dbReference>
<proteinExistence type="predicted"/>
<evidence type="ECO:0008006" key="3">
    <source>
        <dbReference type="Google" id="ProtNLM"/>
    </source>
</evidence>
<dbReference type="Proteomes" id="UP000184300">
    <property type="component" value="Unassembled WGS sequence"/>
</dbReference>
<dbReference type="STRING" id="1160497.A0A1L9VY07"/>
<name>A0A1L9VY07_ASPGL</name>
<dbReference type="PANTHER" id="PTHR33481:SF1">
    <property type="entry name" value="ENDONUCLEASE_EXONUCLEASE_PHOSPHATASE DOMAIN-CONTAINING PROTEIN-RELATED"/>
    <property type="match status" value="1"/>
</dbReference>
<accession>A0A1L9VY07</accession>
<dbReference type="RefSeq" id="XP_022405484.1">
    <property type="nucleotide sequence ID" value="XM_022550495.1"/>
</dbReference>
<gene>
    <name evidence="1" type="ORF">ASPGLDRAFT_91047</name>
</gene>
<dbReference type="OrthoDB" id="4510570at2759"/>
<dbReference type="GeneID" id="34466755"/>
<feature type="non-terminal residue" evidence="1">
    <location>
        <position position="1"/>
    </location>
</feature>
<sequence length="76" mass="8310">KAPGASGVPNEYLKLLGRPLAAALAALTQGCWDWEYFPKVFKTARTVVLRKPGKTDYQNPGAWRPIALLETLGKVV</sequence>
<evidence type="ECO:0000313" key="2">
    <source>
        <dbReference type="Proteomes" id="UP000184300"/>
    </source>
</evidence>